<evidence type="ECO:0000256" key="1">
    <source>
        <dbReference type="SAM" id="Coils"/>
    </source>
</evidence>
<reference evidence="2" key="1">
    <citation type="submission" date="2019-11" db="EMBL/GenBank/DDBJ databases">
        <authorList>
            <person name="Feng L."/>
        </authorList>
    </citation>
    <scope>NUCLEOTIDE SEQUENCE</scope>
    <source>
        <strain evidence="2">BgluceraseaLFYP119</strain>
    </source>
</reference>
<keyword evidence="1" id="KW-0175">Coiled coil</keyword>
<name>A0A6N2SQ99_9FIRM</name>
<organism evidence="2">
    <name type="scientific">Blautia glucerasea</name>
    <dbReference type="NCBI Taxonomy" id="536633"/>
    <lineage>
        <taxon>Bacteria</taxon>
        <taxon>Bacillati</taxon>
        <taxon>Bacillota</taxon>
        <taxon>Clostridia</taxon>
        <taxon>Lachnospirales</taxon>
        <taxon>Lachnospiraceae</taxon>
        <taxon>Blautia</taxon>
    </lineage>
</organism>
<evidence type="ECO:0000313" key="2">
    <source>
        <dbReference type="EMBL" id="VYS95219.1"/>
    </source>
</evidence>
<dbReference type="EMBL" id="CACRST010000011">
    <property type="protein sequence ID" value="VYS95219.1"/>
    <property type="molecule type" value="Genomic_DNA"/>
</dbReference>
<sequence length="534" mass="62365">MLRYEEYIICGENYYTEEDFNEILNAVKMDNPNVFYVQNNFSIEKTSWGLIKLHLNYFFSKVDKENLSLEIEKYLNSMFLNIDTEEKEQEQIVKDVHDFLITGTQVKIKEDIPELEKCAVIETFLENKMTTQGIAYAYKYILNSADIKCSIVCGSVLNADGRSCIRAWNRIKLYGEERYIDIYEDAVKSNDQKICYDYFGLTDEMILKDHSINVPLESFEDSSNDIKTKKDDFSPVQEFLGVINSAELESLSVDKVVKILENMPPDMMSDDTGIIIEKFVQKLKNLNDIEKQYLDEKEVLEKDIMVHIPYLLRILGEYYRYKKYSAATDLTLMLYEKLSVVIDTLMKTMQYNMNVFWNHHADEMINDMSQIQQDLINEKKNRTPCPVDVESLNEDSDINDFILVLEHLKIYGLSQNINEQIIRTLEELKRLQQAITKNSYTILPIDNFKNYYLPEAIKLIFLYDEYEDEGISEQRLNDLYENIQISLTAVNNAINSKLDEIQLFETMETEARAKALADIIGQDGFVDSAYKINI</sequence>
<accession>A0A6N2SQ99</accession>
<evidence type="ECO:0008006" key="3">
    <source>
        <dbReference type="Google" id="ProtNLM"/>
    </source>
</evidence>
<proteinExistence type="predicted"/>
<gene>
    <name evidence="2" type="ORF">BGLFYP119_01235</name>
</gene>
<feature type="coiled-coil region" evidence="1">
    <location>
        <begin position="276"/>
        <end position="303"/>
    </location>
</feature>
<protein>
    <recommendedName>
        <fullName evidence="3">Transglutaminase-like superfamily protein</fullName>
    </recommendedName>
</protein>
<dbReference type="AlphaFoldDB" id="A0A6N2SQ99"/>